<reference evidence="3 4" key="1">
    <citation type="submission" date="2019-08" db="EMBL/GenBank/DDBJ databases">
        <title>Comparison of rpoB and gyrB Sequences from Mobiluncus Species and Development of a Multiplex PCR Method for Clinical Detection of Mobiluncus curtisii and Mobiluncus mulieris.</title>
        <authorList>
            <person name="Yang L."/>
            <person name="Shen Y."/>
            <person name="Xu G."/>
            <person name="Shu L.-B."/>
            <person name="Hu J."/>
            <person name="Zhang R."/>
            <person name="Wang Y."/>
            <person name="Zhou H.-W."/>
            <person name="Zhang X."/>
        </authorList>
    </citation>
    <scope>NUCLEOTIDE SEQUENCE [LARGE SCALE GENOMIC DNA]</scope>
    <source>
        <strain evidence="3 4">M26</strain>
    </source>
</reference>
<dbReference type="InterPro" id="IPR011006">
    <property type="entry name" value="CheY-like_superfamily"/>
</dbReference>
<evidence type="ECO:0000313" key="4">
    <source>
        <dbReference type="Proteomes" id="UP001209486"/>
    </source>
</evidence>
<dbReference type="GO" id="GO:0003677">
    <property type="term" value="F:DNA binding"/>
    <property type="evidence" value="ECO:0007669"/>
    <property type="project" value="UniProtKB-KW"/>
</dbReference>
<feature type="modified residue" description="4-aspartylphosphate" evidence="1">
    <location>
        <position position="71"/>
    </location>
</feature>
<proteinExistence type="predicted"/>
<dbReference type="PROSITE" id="PS50110">
    <property type="entry name" value="RESPONSE_REGULATORY"/>
    <property type="match status" value="1"/>
</dbReference>
<keyword evidence="1" id="KW-0597">Phosphoprotein</keyword>
<dbReference type="Proteomes" id="UP001209486">
    <property type="component" value="Unassembled WGS sequence"/>
</dbReference>
<feature type="domain" description="Response regulatory" evidence="2">
    <location>
        <begin position="16"/>
        <end position="135"/>
    </location>
</feature>
<name>A0ABD4TV36_9ACTO</name>
<organism evidence="3 4">
    <name type="scientific">Mobiluncus mulieris</name>
    <dbReference type="NCBI Taxonomy" id="2052"/>
    <lineage>
        <taxon>Bacteria</taxon>
        <taxon>Bacillati</taxon>
        <taxon>Actinomycetota</taxon>
        <taxon>Actinomycetes</taxon>
        <taxon>Actinomycetales</taxon>
        <taxon>Actinomycetaceae</taxon>
        <taxon>Mobiluncus</taxon>
    </lineage>
</organism>
<dbReference type="EMBL" id="VSZY01000002">
    <property type="protein sequence ID" value="MCU9968245.1"/>
    <property type="molecule type" value="Genomic_DNA"/>
</dbReference>
<protein>
    <submittedName>
        <fullName evidence="3">DNA-binding response regulator</fullName>
    </submittedName>
</protein>
<dbReference type="SUPFAM" id="SSF52172">
    <property type="entry name" value="CheY-like"/>
    <property type="match status" value="1"/>
</dbReference>
<keyword evidence="3" id="KW-0238">DNA-binding</keyword>
<dbReference type="InterPro" id="IPR001789">
    <property type="entry name" value="Sig_transdc_resp-reg_receiver"/>
</dbReference>
<evidence type="ECO:0000256" key="1">
    <source>
        <dbReference type="PROSITE-ProRule" id="PRU00169"/>
    </source>
</evidence>
<evidence type="ECO:0000313" key="3">
    <source>
        <dbReference type="EMBL" id="MCU9968245.1"/>
    </source>
</evidence>
<accession>A0ABD4TV36</accession>
<gene>
    <name evidence="3" type="ORF">FYZ43_02180</name>
</gene>
<evidence type="ECO:0000259" key="2">
    <source>
        <dbReference type="PROSITE" id="PS50110"/>
    </source>
</evidence>
<comment type="caution">
    <text evidence="3">The sequence shown here is derived from an EMBL/GenBank/DDBJ whole genome shotgun (WGS) entry which is preliminary data.</text>
</comment>
<sequence>MKELPMDAKTKPDAAEIMLFSSDLHTRETIMDAAGISGAFGLPPINWLEVATAKAAKLSFEENRFAALVLDAETTQEGGESLSRWLHDHHDKVPPVIMLVARPQDEWLARWSGAAQCIQAPFHADTVVDAIQKVLAPAH</sequence>
<dbReference type="AlphaFoldDB" id="A0ABD4TV36"/>
<dbReference type="Gene3D" id="3.40.50.2300">
    <property type="match status" value="1"/>
</dbReference>